<dbReference type="GO" id="GO:0004563">
    <property type="term" value="F:beta-N-acetylhexosaminidase activity"/>
    <property type="evidence" value="ECO:0007669"/>
    <property type="project" value="UniProtKB-EC"/>
</dbReference>
<evidence type="ECO:0000256" key="7">
    <source>
        <dbReference type="SAM" id="SignalP"/>
    </source>
</evidence>
<reference evidence="10" key="1">
    <citation type="journal article" date="2019" name="Int. J. Syst. Evol. Microbiol.">
        <title>The Global Catalogue of Microorganisms (GCM) 10K type strain sequencing project: providing services to taxonomists for standard genome sequencing and annotation.</title>
        <authorList>
            <consortium name="The Broad Institute Genomics Platform"/>
            <consortium name="The Broad Institute Genome Sequencing Center for Infectious Disease"/>
            <person name="Wu L."/>
            <person name="Ma J."/>
        </authorList>
    </citation>
    <scope>NUCLEOTIDE SEQUENCE [LARGE SCALE GENOMIC DNA]</scope>
    <source>
        <strain evidence="10">CGMCC 1.18578</strain>
    </source>
</reference>
<keyword evidence="10" id="KW-1185">Reference proteome</keyword>
<evidence type="ECO:0000256" key="5">
    <source>
        <dbReference type="ARBA" id="ARBA00023295"/>
    </source>
</evidence>
<comment type="catalytic activity">
    <reaction evidence="1">
        <text>Hydrolysis of terminal non-reducing N-acetyl-D-hexosamine residues in N-acetyl-beta-D-hexosaminides.</text>
        <dbReference type="EC" id="3.2.1.52"/>
    </reaction>
</comment>
<dbReference type="PRINTS" id="PR00133">
    <property type="entry name" value="GLHYDRLASE3"/>
</dbReference>
<evidence type="ECO:0000259" key="8">
    <source>
        <dbReference type="Pfam" id="PF00933"/>
    </source>
</evidence>
<dbReference type="Gene3D" id="3.20.20.300">
    <property type="entry name" value="Glycoside hydrolase, family 3, N-terminal domain"/>
    <property type="match status" value="1"/>
</dbReference>
<evidence type="ECO:0000256" key="3">
    <source>
        <dbReference type="ARBA" id="ARBA00012663"/>
    </source>
</evidence>
<feature type="region of interest" description="Disordered" evidence="6">
    <location>
        <begin position="37"/>
        <end position="86"/>
    </location>
</feature>
<dbReference type="PROSITE" id="PS51257">
    <property type="entry name" value="PROKAR_LIPOPROTEIN"/>
    <property type="match status" value="1"/>
</dbReference>
<organism evidence="9 10">
    <name type="scientific">Cohnella yongneupensis</name>
    <dbReference type="NCBI Taxonomy" id="425006"/>
    <lineage>
        <taxon>Bacteria</taxon>
        <taxon>Bacillati</taxon>
        <taxon>Bacillota</taxon>
        <taxon>Bacilli</taxon>
        <taxon>Bacillales</taxon>
        <taxon>Paenibacillaceae</taxon>
        <taxon>Cohnella</taxon>
    </lineage>
</organism>
<feature type="signal peptide" evidence="7">
    <location>
        <begin position="1"/>
        <end position="36"/>
    </location>
</feature>
<accession>A0ABW0R5I7</accession>
<dbReference type="EC" id="3.2.1.52" evidence="3"/>
<dbReference type="Proteomes" id="UP001596108">
    <property type="component" value="Unassembled WGS sequence"/>
</dbReference>
<keyword evidence="5 9" id="KW-0326">Glycosidase</keyword>
<feature type="compositionally biased region" description="Low complexity" evidence="6">
    <location>
        <begin position="49"/>
        <end position="70"/>
    </location>
</feature>
<evidence type="ECO:0000313" key="10">
    <source>
        <dbReference type="Proteomes" id="UP001596108"/>
    </source>
</evidence>
<dbReference type="PANTHER" id="PTHR30480">
    <property type="entry name" value="BETA-HEXOSAMINIDASE-RELATED"/>
    <property type="match status" value="1"/>
</dbReference>
<dbReference type="NCBIfam" id="NF003740">
    <property type="entry name" value="PRK05337.1"/>
    <property type="match status" value="1"/>
</dbReference>
<evidence type="ECO:0000313" key="9">
    <source>
        <dbReference type="EMBL" id="MFC5532218.1"/>
    </source>
</evidence>
<dbReference type="InterPro" id="IPR017853">
    <property type="entry name" value="GH"/>
</dbReference>
<dbReference type="RefSeq" id="WP_378114189.1">
    <property type="nucleotide sequence ID" value="NZ_JBHSNC010000057.1"/>
</dbReference>
<dbReference type="Pfam" id="PF00933">
    <property type="entry name" value="Glyco_hydro_3"/>
    <property type="match status" value="1"/>
</dbReference>
<keyword evidence="4 9" id="KW-0378">Hydrolase</keyword>
<feature type="chain" id="PRO_5046478425" description="beta-N-acetylhexosaminidase" evidence="7">
    <location>
        <begin position="37"/>
        <end position="457"/>
    </location>
</feature>
<comment type="similarity">
    <text evidence="2">Belongs to the glycosyl hydrolase 3 family.</text>
</comment>
<feature type="domain" description="Glycoside hydrolase family 3 N-terminal" evidence="8">
    <location>
        <begin position="97"/>
        <end position="419"/>
    </location>
</feature>
<dbReference type="PANTHER" id="PTHR30480:SF13">
    <property type="entry name" value="BETA-HEXOSAMINIDASE"/>
    <property type="match status" value="1"/>
</dbReference>
<dbReference type="SUPFAM" id="SSF51445">
    <property type="entry name" value="(Trans)glycosidases"/>
    <property type="match status" value="1"/>
</dbReference>
<gene>
    <name evidence="9" type="primary">nagZ</name>
    <name evidence="9" type="ORF">ACFPQ4_22595</name>
</gene>
<sequence>MERRMHQKYDWHRTKITGAMLMLLLFASGCSGGNNGNEPAAPLPIDQGTATETSAPTPTATVIPSTAPVETPTPTPTPTPSESAEVDEVSAIMAKMTLEEKVGQMLMIGVDGTTLDRTAEKLIKNSHAGGVIVYADNLQRLDESVKLINAIKAANKDNAAPLLLGVDQEGQKVSRLPKDFEGIPDSATVGKSGDAEIAKSLGGLLAEELRVMGLNLDFAPVLDINSNPHNPIIGVRSFGNNAELVAKMGVAEMNGLQESGVIAAVKHFPGHGDTSVDSHLSLPVVRKTLEQLQQQEWIPFQSAINNGAEIVMVAHILFPLIDNKAPASFSKVIISDQLRGELGFNGVVITDEMTMGAIVNHFGTVNAALKSVDAGSDILMVAHDYVKMQSVYDELLKSVKSGKVKESRIDESVRRILTLKLKYGLSDAPTPIPTAADIPNAQIREWKSALQKAIAKK</sequence>
<dbReference type="InterPro" id="IPR050226">
    <property type="entry name" value="NagZ_Beta-hexosaminidase"/>
</dbReference>
<evidence type="ECO:0000256" key="6">
    <source>
        <dbReference type="SAM" id="MobiDB-lite"/>
    </source>
</evidence>
<protein>
    <recommendedName>
        <fullName evidence="3">beta-N-acetylhexosaminidase</fullName>
        <ecNumber evidence="3">3.2.1.52</ecNumber>
    </recommendedName>
</protein>
<comment type="caution">
    <text evidence="9">The sequence shown here is derived from an EMBL/GenBank/DDBJ whole genome shotgun (WGS) entry which is preliminary data.</text>
</comment>
<evidence type="ECO:0000256" key="2">
    <source>
        <dbReference type="ARBA" id="ARBA00005336"/>
    </source>
</evidence>
<name>A0ABW0R5I7_9BACL</name>
<dbReference type="EMBL" id="JBHSNC010000057">
    <property type="protein sequence ID" value="MFC5532218.1"/>
    <property type="molecule type" value="Genomic_DNA"/>
</dbReference>
<keyword evidence="7" id="KW-0732">Signal</keyword>
<dbReference type="InterPro" id="IPR001764">
    <property type="entry name" value="Glyco_hydro_3_N"/>
</dbReference>
<proteinExistence type="inferred from homology"/>
<evidence type="ECO:0000256" key="4">
    <source>
        <dbReference type="ARBA" id="ARBA00022801"/>
    </source>
</evidence>
<evidence type="ECO:0000256" key="1">
    <source>
        <dbReference type="ARBA" id="ARBA00001231"/>
    </source>
</evidence>
<dbReference type="InterPro" id="IPR036962">
    <property type="entry name" value="Glyco_hydro_3_N_sf"/>
</dbReference>